<dbReference type="OrthoDB" id="7699088at2759"/>
<keyword evidence="3" id="KW-1185">Reference proteome</keyword>
<sequence length="143" mass="16546">MTDMHFMYGRANSNAYGARRLYAEAFPNRALPSDKLFSKLHLRLVENGSFSVKKHDAGRPRSVSTPEAELEVLRRSGDLREQQLYPFHIQQVQALITPDYDSRLAFCRFILRKVEENPDFAANILFTDETIFTDNGIINFHNH</sequence>
<dbReference type="InterPro" id="IPR032135">
    <property type="entry name" value="DUF4817"/>
</dbReference>
<reference evidence="2 3" key="1">
    <citation type="journal article" date="2014" name="Curr. Biol.">
        <title>The genome of the clonal raider ant Cerapachys biroi.</title>
        <authorList>
            <person name="Oxley P.R."/>
            <person name="Ji L."/>
            <person name="Fetter-Pruneda I."/>
            <person name="McKenzie S.K."/>
            <person name="Li C."/>
            <person name="Hu H."/>
            <person name="Zhang G."/>
            <person name="Kronauer D.J."/>
        </authorList>
    </citation>
    <scope>NUCLEOTIDE SEQUENCE [LARGE SCALE GENOMIC DNA]</scope>
</reference>
<dbReference type="AlphaFoldDB" id="A0A026WF50"/>
<proteinExistence type="predicted"/>
<gene>
    <name evidence="2" type="ORF">X777_06135</name>
</gene>
<evidence type="ECO:0000259" key="1">
    <source>
        <dbReference type="Pfam" id="PF16087"/>
    </source>
</evidence>
<protein>
    <recommendedName>
        <fullName evidence="1">DUF4817 domain-containing protein</fullName>
    </recommendedName>
</protein>
<evidence type="ECO:0000313" key="3">
    <source>
        <dbReference type="Proteomes" id="UP000053097"/>
    </source>
</evidence>
<dbReference type="PANTHER" id="PTHR47326:SF1">
    <property type="entry name" value="HTH PSQ-TYPE DOMAIN-CONTAINING PROTEIN"/>
    <property type="match status" value="1"/>
</dbReference>
<evidence type="ECO:0000313" key="2">
    <source>
        <dbReference type="EMBL" id="EZA54311.1"/>
    </source>
</evidence>
<feature type="non-terminal residue" evidence="2">
    <location>
        <position position="143"/>
    </location>
</feature>
<feature type="domain" description="DUF4817" evidence="1">
    <location>
        <begin position="7"/>
        <end position="49"/>
    </location>
</feature>
<organism evidence="2 3">
    <name type="scientific">Ooceraea biroi</name>
    <name type="common">Clonal raider ant</name>
    <name type="synonym">Cerapachys biroi</name>
    <dbReference type="NCBI Taxonomy" id="2015173"/>
    <lineage>
        <taxon>Eukaryota</taxon>
        <taxon>Metazoa</taxon>
        <taxon>Ecdysozoa</taxon>
        <taxon>Arthropoda</taxon>
        <taxon>Hexapoda</taxon>
        <taxon>Insecta</taxon>
        <taxon>Pterygota</taxon>
        <taxon>Neoptera</taxon>
        <taxon>Endopterygota</taxon>
        <taxon>Hymenoptera</taxon>
        <taxon>Apocrita</taxon>
        <taxon>Aculeata</taxon>
        <taxon>Formicoidea</taxon>
        <taxon>Formicidae</taxon>
        <taxon>Dorylinae</taxon>
        <taxon>Ooceraea</taxon>
    </lineage>
</organism>
<dbReference type="EMBL" id="KK107254">
    <property type="protein sequence ID" value="EZA54311.1"/>
    <property type="molecule type" value="Genomic_DNA"/>
</dbReference>
<name>A0A026WF50_OOCBI</name>
<dbReference type="Pfam" id="PF16087">
    <property type="entry name" value="DUF4817"/>
    <property type="match status" value="1"/>
</dbReference>
<dbReference type="PANTHER" id="PTHR47326">
    <property type="entry name" value="TRANSPOSABLE ELEMENT TC3 TRANSPOSASE-LIKE PROTEIN"/>
    <property type="match status" value="1"/>
</dbReference>
<accession>A0A026WF50</accession>
<dbReference type="OMA" id="IINFHNH"/>
<dbReference type="Proteomes" id="UP000053097">
    <property type="component" value="Unassembled WGS sequence"/>
</dbReference>